<feature type="compositionally biased region" description="Basic and acidic residues" evidence="1">
    <location>
        <begin position="50"/>
        <end position="59"/>
    </location>
</feature>
<reference evidence="2 3" key="2">
    <citation type="journal article" date="2019" name="G3 (Bethesda)">
        <title>Hybrid Assembly of the Genome of the Entomopathogenic Nematode Steinernema carpocapsae Identifies the X-Chromosome.</title>
        <authorList>
            <person name="Serra L."/>
            <person name="Macchietto M."/>
            <person name="Macias-Munoz A."/>
            <person name="McGill C.J."/>
            <person name="Rodriguez I.M."/>
            <person name="Rodriguez B."/>
            <person name="Murad R."/>
            <person name="Mortazavi A."/>
        </authorList>
    </citation>
    <scope>NUCLEOTIDE SEQUENCE [LARGE SCALE GENOMIC DNA]</scope>
    <source>
        <strain evidence="2 3">ALL</strain>
    </source>
</reference>
<dbReference type="EMBL" id="AZBU02000014">
    <property type="protein sequence ID" value="TKR58024.1"/>
    <property type="molecule type" value="Genomic_DNA"/>
</dbReference>
<name>A0A4U5LQ13_STECR</name>
<reference evidence="2 3" key="1">
    <citation type="journal article" date="2015" name="Genome Biol.">
        <title>Comparative genomics of Steinernema reveals deeply conserved gene regulatory networks.</title>
        <authorList>
            <person name="Dillman A.R."/>
            <person name="Macchietto M."/>
            <person name="Porter C.F."/>
            <person name="Rogers A."/>
            <person name="Williams B."/>
            <person name="Antoshechkin I."/>
            <person name="Lee M.M."/>
            <person name="Goodwin Z."/>
            <person name="Lu X."/>
            <person name="Lewis E.E."/>
            <person name="Goodrich-Blair H."/>
            <person name="Stock S.P."/>
            <person name="Adams B.J."/>
            <person name="Sternberg P.W."/>
            <person name="Mortazavi A."/>
        </authorList>
    </citation>
    <scope>NUCLEOTIDE SEQUENCE [LARGE SCALE GENOMIC DNA]</scope>
    <source>
        <strain evidence="2 3">ALL</strain>
    </source>
</reference>
<dbReference type="AlphaFoldDB" id="A0A4U5LQ13"/>
<accession>A0A4U5LQ13</accession>
<evidence type="ECO:0000313" key="2">
    <source>
        <dbReference type="EMBL" id="TKR58024.1"/>
    </source>
</evidence>
<keyword evidence="3" id="KW-1185">Reference proteome</keyword>
<feature type="region of interest" description="Disordered" evidence="1">
    <location>
        <begin position="37"/>
        <end position="83"/>
    </location>
</feature>
<proteinExistence type="predicted"/>
<evidence type="ECO:0000256" key="1">
    <source>
        <dbReference type="SAM" id="MobiDB-lite"/>
    </source>
</evidence>
<dbReference type="OrthoDB" id="5876883at2759"/>
<organism evidence="2 3">
    <name type="scientific">Steinernema carpocapsae</name>
    <name type="common">Entomopathogenic nematode</name>
    <dbReference type="NCBI Taxonomy" id="34508"/>
    <lineage>
        <taxon>Eukaryota</taxon>
        <taxon>Metazoa</taxon>
        <taxon>Ecdysozoa</taxon>
        <taxon>Nematoda</taxon>
        <taxon>Chromadorea</taxon>
        <taxon>Rhabditida</taxon>
        <taxon>Tylenchina</taxon>
        <taxon>Panagrolaimomorpha</taxon>
        <taxon>Strongyloidoidea</taxon>
        <taxon>Steinernematidae</taxon>
        <taxon>Steinernema</taxon>
    </lineage>
</organism>
<comment type="caution">
    <text evidence="2">The sequence shown here is derived from an EMBL/GenBank/DDBJ whole genome shotgun (WGS) entry which is preliminary data.</text>
</comment>
<evidence type="ECO:0000313" key="3">
    <source>
        <dbReference type="Proteomes" id="UP000298663"/>
    </source>
</evidence>
<gene>
    <name evidence="2" type="ORF">L596_030651</name>
</gene>
<dbReference type="Proteomes" id="UP000298663">
    <property type="component" value="Unassembled WGS sequence"/>
</dbReference>
<sequence>MESPQCFYQIQEFTHLRCEHSKMTSELTKTWIEEVFKPNEGSDPASIPGKAKDSGGSDDKENEDDPKDHSPTGRRASKATGVRYRAVVRSLK</sequence>
<protein>
    <submittedName>
        <fullName evidence="2">Uncharacterized protein</fullName>
    </submittedName>
</protein>